<feature type="domain" description="UvrD-like helicase ATP-binding" evidence="16">
    <location>
        <begin position="22"/>
        <end position="366"/>
    </location>
</feature>
<evidence type="ECO:0000256" key="4">
    <source>
        <dbReference type="ARBA" id="ARBA00022801"/>
    </source>
</evidence>
<evidence type="ECO:0000313" key="19">
    <source>
        <dbReference type="Proteomes" id="UP001146505"/>
    </source>
</evidence>
<evidence type="ECO:0000256" key="2">
    <source>
        <dbReference type="ARBA" id="ARBA00022741"/>
    </source>
</evidence>
<feature type="region of interest" description="Disordered" evidence="15">
    <location>
        <begin position="1190"/>
        <end position="1211"/>
    </location>
</feature>
<dbReference type="Pfam" id="PF13361">
    <property type="entry name" value="UvrD_C"/>
    <property type="match status" value="1"/>
</dbReference>
<dbReference type="GeneID" id="301812228"/>
<dbReference type="Gene3D" id="3.90.320.10">
    <property type="match status" value="1"/>
</dbReference>
<evidence type="ECO:0000256" key="3">
    <source>
        <dbReference type="ARBA" id="ARBA00022763"/>
    </source>
</evidence>
<keyword evidence="9" id="KW-0234">DNA repair</keyword>
<evidence type="ECO:0000256" key="8">
    <source>
        <dbReference type="ARBA" id="ARBA00023125"/>
    </source>
</evidence>
<gene>
    <name evidence="18" type="ORF">L8U58_01640</name>
</gene>
<evidence type="ECO:0000259" key="16">
    <source>
        <dbReference type="PROSITE" id="PS51198"/>
    </source>
</evidence>
<evidence type="ECO:0000256" key="15">
    <source>
        <dbReference type="SAM" id="MobiDB-lite"/>
    </source>
</evidence>
<keyword evidence="6" id="KW-0269">Exonuclease</keyword>
<evidence type="ECO:0000256" key="12">
    <source>
        <dbReference type="ARBA" id="ARBA00034808"/>
    </source>
</evidence>
<keyword evidence="2 14" id="KW-0547">Nucleotide-binding</keyword>
<dbReference type="InterPro" id="IPR038726">
    <property type="entry name" value="PDDEXK_AddAB-type"/>
</dbReference>
<reference evidence="18" key="1">
    <citation type="submission" date="2022-02" db="EMBL/GenBank/DDBJ databases">
        <title>Corynebacterium sp. from urogenital microbiome.</title>
        <authorList>
            <person name="Cappelli E.A."/>
            <person name="Ribeiro T.G."/>
            <person name="Peixe L."/>
        </authorList>
    </citation>
    <scope>NUCLEOTIDE SEQUENCE</scope>
    <source>
        <strain evidence="18">C9Ua_112</strain>
    </source>
</reference>
<dbReference type="PROSITE" id="PS51217">
    <property type="entry name" value="UVRD_HELICASE_CTER"/>
    <property type="match status" value="1"/>
</dbReference>
<dbReference type="Gene3D" id="1.10.486.10">
    <property type="entry name" value="PCRA, domain 4"/>
    <property type="match status" value="1"/>
</dbReference>
<keyword evidence="5 14" id="KW-0347">Helicase</keyword>
<evidence type="ECO:0000259" key="17">
    <source>
        <dbReference type="PROSITE" id="PS51217"/>
    </source>
</evidence>
<accession>A0A9X3RSM9</accession>
<dbReference type="GO" id="GO:0005524">
    <property type="term" value="F:ATP binding"/>
    <property type="evidence" value="ECO:0007669"/>
    <property type="project" value="UniProtKB-UniRule"/>
</dbReference>
<keyword evidence="4 14" id="KW-0378">Hydrolase</keyword>
<evidence type="ECO:0000256" key="9">
    <source>
        <dbReference type="ARBA" id="ARBA00023204"/>
    </source>
</evidence>
<evidence type="ECO:0000256" key="14">
    <source>
        <dbReference type="PROSITE-ProRule" id="PRU00560"/>
    </source>
</evidence>
<dbReference type="SUPFAM" id="SSF52540">
    <property type="entry name" value="P-loop containing nucleoside triphosphate hydrolases"/>
    <property type="match status" value="1"/>
</dbReference>
<sequence length="1211" mass="135344">MDSNRHIFSPQELSQLMGQRFAPTDEQAEVIQAGPFGNFLVVAGAGAGKTETMAARAVWMVANGFARPEQILGLTFTRKAAAELGERIRQRLQTLASSAFMDQLATDDPRREALKNIAPAVATYDSYAGDIVREYGLLIPSEPAARLITDAERWMVARDVVLNSQGKISVDRAVGTVIEEVCALSDEMDNHLADPEKVAEESEEARENLKDLPRKARSRVEFNKENRNFLDAQEYRIELLQLVHEYREELQRRELLTFGQQMSKAAGLVRDHEVVGEEQRRRFRVVMLDEYQDTGHAQRIMLSSLFGTGKANDGEFSAMAVGDPMQSIYLFRGATASNLEKFREDFRDSNGNPAEKLQLLTSWRNPTTVLDMANKVSTWSMERSTDSTGRLVSELRPRPGAEDGEVAVAFFDEREQELDWMADKLQERWQEYQQKLETADDPSKVRPFSAAVLVTKNANAVPIYNKLVERGVPADMTAGPGLLDLPEVADIFATLRVLVDPTDDVALLRLLTGPRWNIGAADLAVLTRRAEQIAKRGSGEAESIDETVLEQERLEKIESLHTPGVRDELIAEILDAIPDPTDFSVGLVDALADIRDAADMGMSPEGAQRLELLGRELGYLRRHSLSKNLPDLVADIEKMLGVRHEVLARWHRHPDQSIGTSHLDRFADIVRDFSRIGSATPKALVEYLKAAHAEEDGLTPGEVQRKDNTVQILTVHKAKGLEWDIVAVPHATRDSFSDYAQPRKDKKYSWTTTAQVIPSSLRGDAGEKPGMYPILSLKGVEDRKAHADAYDAFNVEVKRFRSKENDRLFYVAITRSQRVLYVSGAAYKDGAKDAQDPSLCLVLLRDHLRVNNRKDCVEHWSDMGQFYSKLDEMLNNSELPVEQRKLLPTVEVNSRRLEYGEERQQRVAEANNGAGAPWPSPAPATERPGVAEAADMVRKEIEALSAQEPDSADTPTPSAPTTVAEVWDLETDMLLEEYSEMDNAEVLVPLKVRLTATEMVSLRRDSEEFALRARRPIPLEPKPYAKRGTAFHNWVEERYKQVTLLDEEELPGASDASLGDPYLETLKEAFLHSAWADRQPESVEGAYSVTIGGHVFEGRIDAVFHEGDDPTDGWIVVDWKTGRKPTGAELDAAEQQLAIYRLAWAKLLSTKLGVEVPADNVRAVFHYVAANETYEPRTLLSAEQLERMLGGVTKKAPQEHDGEEPQGSIEQ</sequence>
<dbReference type="InterPro" id="IPR000212">
    <property type="entry name" value="DNA_helicase_UvrD/REP"/>
</dbReference>
<evidence type="ECO:0000256" key="1">
    <source>
        <dbReference type="ARBA" id="ARBA00022722"/>
    </source>
</evidence>
<evidence type="ECO:0000256" key="13">
    <source>
        <dbReference type="ARBA" id="ARBA00048988"/>
    </source>
</evidence>
<evidence type="ECO:0000256" key="5">
    <source>
        <dbReference type="ARBA" id="ARBA00022806"/>
    </source>
</evidence>
<dbReference type="Proteomes" id="UP001146505">
    <property type="component" value="Unassembled WGS sequence"/>
</dbReference>
<dbReference type="PROSITE" id="PS51198">
    <property type="entry name" value="UVRD_HELICASE_ATP_BIND"/>
    <property type="match status" value="1"/>
</dbReference>
<evidence type="ECO:0000256" key="11">
    <source>
        <dbReference type="ARBA" id="ARBA00034617"/>
    </source>
</evidence>
<dbReference type="SUPFAM" id="SSF52980">
    <property type="entry name" value="Restriction endonuclease-like"/>
    <property type="match status" value="1"/>
</dbReference>
<dbReference type="GO" id="GO:0004527">
    <property type="term" value="F:exonuclease activity"/>
    <property type="evidence" value="ECO:0007669"/>
    <property type="project" value="UniProtKB-KW"/>
</dbReference>
<dbReference type="Gene3D" id="3.40.50.300">
    <property type="entry name" value="P-loop containing nucleotide triphosphate hydrolases"/>
    <property type="match status" value="4"/>
</dbReference>
<evidence type="ECO:0000313" key="18">
    <source>
        <dbReference type="EMBL" id="MCZ9304248.1"/>
    </source>
</evidence>
<feature type="region of interest" description="Disordered" evidence="15">
    <location>
        <begin position="901"/>
        <end position="929"/>
    </location>
</feature>
<dbReference type="InterPro" id="IPR011604">
    <property type="entry name" value="PDDEXK-like_dom_sf"/>
</dbReference>
<feature type="binding site" evidence="14">
    <location>
        <begin position="43"/>
        <end position="50"/>
    </location>
    <ligand>
        <name>ATP</name>
        <dbReference type="ChEBI" id="CHEBI:30616"/>
    </ligand>
</feature>
<keyword evidence="1" id="KW-0540">Nuclease</keyword>
<keyword evidence="10" id="KW-0413">Isomerase</keyword>
<evidence type="ECO:0000256" key="10">
    <source>
        <dbReference type="ARBA" id="ARBA00023235"/>
    </source>
</evidence>
<dbReference type="InterPro" id="IPR027417">
    <property type="entry name" value="P-loop_NTPase"/>
</dbReference>
<dbReference type="GO" id="GO:0043138">
    <property type="term" value="F:3'-5' DNA helicase activity"/>
    <property type="evidence" value="ECO:0007669"/>
    <property type="project" value="UniProtKB-EC"/>
</dbReference>
<dbReference type="RefSeq" id="WP_269954540.1">
    <property type="nucleotide sequence ID" value="NZ_JAKMUV010000001.1"/>
</dbReference>
<comment type="caution">
    <text evidence="18">The sequence shown here is derived from an EMBL/GenBank/DDBJ whole genome shotgun (WGS) entry which is preliminary data.</text>
</comment>
<evidence type="ECO:0000256" key="7">
    <source>
        <dbReference type="ARBA" id="ARBA00022840"/>
    </source>
</evidence>
<dbReference type="InterPro" id="IPR014017">
    <property type="entry name" value="DNA_helicase_UvrD-like_C"/>
</dbReference>
<dbReference type="GO" id="GO:0033202">
    <property type="term" value="C:DNA helicase complex"/>
    <property type="evidence" value="ECO:0007669"/>
    <property type="project" value="TreeGrafter"/>
</dbReference>
<dbReference type="CDD" id="cd17932">
    <property type="entry name" value="DEXQc_UvrD"/>
    <property type="match status" value="1"/>
</dbReference>
<name>A0A9X3RSM9_9CORY</name>
<evidence type="ECO:0000256" key="6">
    <source>
        <dbReference type="ARBA" id="ARBA00022839"/>
    </source>
</evidence>
<keyword evidence="7 14" id="KW-0067">ATP-binding</keyword>
<keyword evidence="8" id="KW-0238">DNA-binding</keyword>
<dbReference type="GO" id="GO:0005829">
    <property type="term" value="C:cytosol"/>
    <property type="evidence" value="ECO:0007669"/>
    <property type="project" value="TreeGrafter"/>
</dbReference>
<protein>
    <recommendedName>
        <fullName evidence="12">DNA 3'-5' helicase</fullName>
        <ecNumber evidence="12">5.6.2.4</ecNumber>
    </recommendedName>
</protein>
<keyword evidence="3" id="KW-0227">DNA damage</keyword>
<dbReference type="GO" id="GO:0003677">
    <property type="term" value="F:DNA binding"/>
    <property type="evidence" value="ECO:0007669"/>
    <property type="project" value="UniProtKB-KW"/>
</dbReference>
<dbReference type="GO" id="GO:0000725">
    <property type="term" value="P:recombinational repair"/>
    <property type="evidence" value="ECO:0007669"/>
    <property type="project" value="TreeGrafter"/>
</dbReference>
<organism evidence="18 19">
    <name type="scientific">Corynebacterium macclintockiae</name>
    <dbReference type="NCBI Taxonomy" id="2913501"/>
    <lineage>
        <taxon>Bacteria</taxon>
        <taxon>Bacillati</taxon>
        <taxon>Actinomycetota</taxon>
        <taxon>Actinomycetes</taxon>
        <taxon>Mycobacteriales</taxon>
        <taxon>Corynebacteriaceae</taxon>
        <taxon>Corynebacterium</taxon>
    </lineage>
</organism>
<proteinExistence type="predicted"/>
<dbReference type="Pfam" id="PF00580">
    <property type="entry name" value="UvrD-helicase"/>
    <property type="match status" value="1"/>
</dbReference>
<dbReference type="Pfam" id="PF12705">
    <property type="entry name" value="PDDEXK_1"/>
    <property type="match status" value="1"/>
</dbReference>
<feature type="domain" description="UvrD-like helicase C-terminal" evidence="17">
    <location>
        <begin position="374"/>
        <end position="720"/>
    </location>
</feature>
<comment type="catalytic activity">
    <reaction evidence="11">
        <text>Couples ATP hydrolysis with the unwinding of duplex DNA by translocating in the 3'-5' direction.</text>
        <dbReference type="EC" id="5.6.2.4"/>
    </reaction>
</comment>
<dbReference type="PANTHER" id="PTHR11070">
    <property type="entry name" value="UVRD / RECB / PCRA DNA HELICASE FAMILY MEMBER"/>
    <property type="match status" value="1"/>
</dbReference>
<dbReference type="EMBL" id="JAKMUV010000001">
    <property type="protein sequence ID" value="MCZ9304248.1"/>
    <property type="molecule type" value="Genomic_DNA"/>
</dbReference>
<dbReference type="InterPro" id="IPR014016">
    <property type="entry name" value="UvrD-like_ATP-bd"/>
</dbReference>
<keyword evidence="19" id="KW-1185">Reference proteome</keyword>
<comment type="catalytic activity">
    <reaction evidence="13">
        <text>ATP + H2O = ADP + phosphate + H(+)</text>
        <dbReference type="Rhea" id="RHEA:13065"/>
        <dbReference type="ChEBI" id="CHEBI:15377"/>
        <dbReference type="ChEBI" id="CHEBI:15378"/>
        <dbReference type="ChEBI" id="CHEBI:30616"/>
        <dbReference type="ChEBI" id="CHEBI:43474"/>
        <dbReference type="ChEBI" id="CHEBI:456216"/>
        <dbReference type="EC" id="5.6.2.4"/>
    </reaction>
</comment>
<dbReference type="PANTHER" id="PTHR11070:SF55">
    <property type="entry name" value="DNA 3'-5' HELICASE"/>
    <property type="match status" value="1"/>
</dbReference>
<dbReference type="EC" id="5.6.2.4" evidence="12"/>
<dbReference type="AlphaFoldDB" id="A0A9X3RSM9"/>
<dbReference type="InterPro" id="IPR011335">
    <property type="entry name" value="Restrct_endonuc-II-like"/>
</dbReference>